<evidence type="ECO:0000313" key="3">
    <source>
        <dbReference type="EMBL" id="KAJ9137775.1"/>
    </source>
</evidence>
<evidence type="ECO:0000256" key="1">
    <source>
        <dbReference type="SAM" id="MobiDB-lite"/>
    </source>
</evidence>
<protein>
    <submittedName>
        <fullName evidence="3">HAUS augmin-like complex subunit 6 N-terminus-domain-containing protein</fullName>
    </submittedName>
</protein>
<dbReference type="Proteomes" id="UP001174691">
    <property type="component" value="Unassembled WGS sequence"/>
</dbReference>
<sequence length="589" mass="65942">MASGSSNASLLRARPPRPPANSSKPLQATSRLTPTTSATSATGTASQLNSTASNLSIFLRNLRLLDLDLRPDWPHINPSTFSARDAAQGQKKRIQCVEWALYQLFCLWDPDEARNKLQPFFPPLDQVQSLNLRAALLRSLEHAKKNGVLGRDVLIRKTMLDECKGERIEEVLAVFSSAVLKKLVAEQQLNQPDYPALAQTLALENRGYSGQTTDLSLLSLAHKASLSRHLRHKDAARARFSDFSQVLDLKERTLARRREQTKALEAQEREDGALDTITDDIKRDIWRTVRNNWSGNERWMETLLSGDVHSRKDGLLSTPFDKVWRRVHAGRLTELEDQTGGLLQQLDRRVKAQKERLENWRAFRAEISGTASADTPKREAQLSTRHTGIDLGFGAHESLHLGRLSPRKLPRGRPGELTAEYSDIINALQQELADVGKPCARTRFDNDDDEPDLTLAIRSPPSVTISPAQPAPPAFGSMPTPTEEPEEHGYEDLVSRTRRSMAGFEAAKKRAQLERRRSQRQSSRPIPPSGHRRDGSSYFPAVDEEMGDTTLLLAEELMANEQDDYEAIFKSRPKIKTSPVGSPVKAWEG</sequence>
<feature type="domain" description="HAUS augmin-like complex subunit 6 N-terminal" evidence="2">
    <location>
        <begin position="58"/>
        <end position="294"/>
    </location>
</feature>
<feature type="region of interest" description="Disordered" evidence="1">
    <location>
        <begin position="1"/>
        <end position="46"/>
    </location>
</feature>
<dbReference type="EMBL" id="JANBVN010000155">
    <property type="protein sequence ID" value="KAJ9137775.1"/>
    <property type="molecule type" value="Genomic_DNA"/>
</dbReference>
<reference evidence="3" key="1">
    <citation type="submission" date="2022-07" db="EMBL/GenBank/DDBJ databases">
        <title>Fungi with potential for degradation of polypropylene.</title>
        <authorList>
            <person name="Gostincar C."/>
        </authorList>
    </citation>
    <scope>NUCLEOTIDE SEQUENCE</scope>
    <source>
        <strain evidence="3">EXF-13287</strain>
    </source>
</reference>
<feature type="region of interest" description="Disordered" evidence="1">
    <location>
        <begin position="570"/>
        <end position="589"/>
    </location>
</feature>
<feature type="region of interest" description="Disordered" evidence="1">
    <location>
        <begin position="504"/>
        <end position="543"/>
    </location>
</feature>
<feature type="compositionally biased region" description="Low complexity" evidence="1">
    <location>
        <begin position="20"/>
        <end position="46"/>
    </location>
</feature>
<keyword evidence="4" id="KW-1185">Reference proteome</keyword>
<evidence type="ECO:0000259" key="2">
    <source>
        <dbReference type="Pfam" id="PF14661"/>
    </source>
</evidence>
<feature type="region of interest" description="Disordered" evidence="1">
    <location>
        <begin position="443"/>
        <end position="490"/>
    </location>
</feature>
<organism evidence="3 4">
    <name type="scientific">Coniochaeta hoffmannii</name>
    <dbReference type="NCBI Taxonomy" id="91930"/>
    <lineage>
        <taxon>Eukaryota</taxon>
        <taxon>Fungi</taxon>
        <taxon>Dikarya</taxon>
        <taxon>Ascomycota</taxon>
        <taxon>Pezizomycotina</taxon>
        <taxon>Sordariomycetes</taxon>
        <taxon>Sordariomycetidae</taxon>
        <taxon>Coniochaetales</taxon>
        <taxon>Coniochaetaceae</taxon>
        <taxon>Coniochaeta</taxon>
    </lineage>
</organism>
<evidence type="ECO:0000313" key="4">
    <source>
        <dbReference type="Proteomes" id="UP001174691"/>
    </source>
</evidence>
<accession>A0AA38RHA0</accession>
<dbReference type="InterPro" id="IPR028163">
    <property type="entry name" value="HAUS_6_N"/>
</dbReference>
<comment type="caution">
    <text evidence="3">The sequence shown here is derived from an EMBL/GenBank/DDBJ whole genome shotgun (WGS) entry which is preliminary data.</text>
</comment>
<feature type="compositionally biased region" description="Basic and acidic residues" evidence="1">
    <location>
        <begin position="506"/>
        <end position="516"/>
    </location>
</feature>
<gene>
    <name evidence="3" type="ORF">NKR19_g8091</name>
</gene>
<proteinExistence type="predicted"/>
<dbReference type="Pfam" id="PF14661">
    <property type="entry name" value="HAUS6_N"/>
    <property type="match status" value="1"/>
</dbReference>
<name>A0AA38RHA0_9PEZI</name>
<dbReference type="AlphaFoldDB" id="A0AA38RHA0"/>